<keyword evidence="2" id="KW-0472">Membrane</keyword>
<dbReference type="GO" id="GO:0008320">
    <property type="term" value="F:protein transmembrane transporter activity"/>
    <property type="evidence" value="ECO:0007669"/>
    <property type="project" value="TreeGrafter"/>
</dbReference>
<organism evidence="3 4">
    <name type="scientific">Reticulomyxa filosa</name>
    <dbReference type="NCBI Taxonomy" id="46433"/>
    <lineage>
        <taxon>Eukaryota</taxon>
        <taxon>Sar</taxon>
        <taxon>Rhizaria</taxon>
        <taxon>Retaria</taxon>
        <taxon>Foraminifera</taxon>
        <taxon>Monothalamids</taxon>
        <taxon>Reticulomyxidae</taxon>
        <taxon>Reticulomyxa</taxon>
    </lineage>
</organism>
<dbReference type="PANTHER" id="PTHR24075">
    <property type="entry name" value="SEC63 DOMAIN-CONTAINING"/>
    <property type="match status" value="1"/>
</dbReference>
<name>X6MY29_RETFI</name>
<dbReference type="SUPFAM" id="SSF81296">
    <property type="entry name" value="E set domains"/>
    <property type="match status" value="1"/>
</dbReference>
<sequence>MQYCARTYDEKEVHEGDIITVTVELNRLHEPWTVDLKKIVTVEAMTPPEFDRKRKEKEKQESKNDTDVGQYEDEHGLDFVDGEMDEKQRLQILRENAPVVHVNRFPFRVREKWMVMLVDKMVPAVVDQCAIPALTSKKIIDLHFRMMRGPGQYPYILVAKCDSYLGADKAVEFVVNVKPSQQVKEGTEEVTNYEIPEEEEYHPRPKWYYLWNETFWEFLLTLFLLYFIYLVLVSTSWGKQYIQPCSDWVYDNAILPITLFVASKTSPLLSPMFTVINDKTGVDIPKWWWGDDDKEKEEQDASDESESKTKDDM</sequence>
<dbReference type="AlphaFoldDB" id="X6MY29"/>
<dbReference type="PANTHER" id="PTHR24075:SF0">
    <property type="entry name" value="TRANSLOCATION PROTEIN SEC63 HOMOLOG"/>
    <property type="match status" value="1"/>
</dbReference>
<feature type="transmembrane region" description="Helical" evidence="2">
    <location>
        <begin position="214"/>
        <end position="237"/>
    </location>
</feature>
<accession>X6MY29</accession>
<feature type="region of interest" description="Disordered" evidence="1">
    <location>
        <begin position="289"/>
        <end position="313"/>
    </location>
</feature>
<keyword evidence="4" id="KW-1185">Reference proteome</keyword>
<comment type="caution">
    <text evidence="3">The sequence shown here is derived from an EMBL/GenBank/DDBJ whole genome shotgun (WGS) entry which is preliminary data.</text>
</comment>
<dbReference type="Gene3D" id="2.60.40.150">
    <property type="entry name" value="C2 domain"/>
    <property type="match status" value="1"/>
</dbReference>
<dbReference type="Proteomes" id="UP000023152">
    <property type="component" value="Unassembled WGS sequence"/>
</dbReference>
<dbReference type="InterPro" id="IPR035892">
    <property type="entry name" value="C2_domain_sf"/>
</dbReference>
<reference evidence="3 4" key="1">
    <citation type="journal article" date="2013" name="Curr. Biol.">
        <title>The Genome of the Foraminiferan Reticulomyxa filosa.</title>
        <authorList>
            <person name="Glockner G."/>
            <person name="Hulsmann N."/>
            <person name="Schleicher M."/>
            <person name="Noegel A.A."/>
            <person name="Eichinger L."/>
            <person name="Gallinger C."/>
            <person name="Pawlowski J."/>
            <person name="Sierra R."/>
            <person name="Euteneuer U."/>
            <person name="Pillet L."/>
            <person name="Moustafa A."/>
            <person name="Platzer M."/>
            <person name="Groth M."/>
            <person name="Szafranski K."/>
            <person name="Schliwa M."/>
        </authorList>
    </citation>
    <scope>NUCLEOTIDE SEQUENCE [LARGE SCALE GENOMIC DNA]</scope>
</reference>
<feature type="region of interest" description="Disordered" evidence="1">
    <location>
        <begin position="50"/>
        <end position="72"/>
    </location>
</feature>
<dbReference type="InterPro" id="IPR014756">
    <property type="entry name" value="Ig_E-set"/>
</dbReference>
<gene>
    <name evidence="3" type="ORF">RFI_18328</name>
</gene>
<keyword evidence="2" id="KW-0812">Transmembrane</keyword>
<dbReference type="GO" id="GO:0003723">
    <property type="term" value="F:RNA binding"/>
    <property type="evidence" value="ECO:0007669"/>
    <property type="project" value="TreeGrafter"/>
</dbReference>
<dbReference type="GO" id="GO:0031207">
    <property type="term" value="C:Sec62/Sec63 complex"/>
    <property type="evidence" value="ECO:0007669"/>
    <property type="project" value="TreeGrafter"/>
</dbReference>
<evidence type="ECO:0000313" key="4">
    <source>
        <dbReference type="Proteomes" id="UP000023152"/>
    </source>
</evidence>
<evidence type="ECO:0008006" key="5">
    <source>
        <dbReference type="Google" id="ProtNLM"/>
    </source>
</evidence>
<dbReference type="GO" id="GO:0006614">
    <property type="term" value="P:SRP-dependent cotranslational protein targeting to membrane"/>
    <property type="evidence" value="ECO:0007669"/>
    <property type="project" value="TreeGrafter"/>
</dbReference>
<keyword evidence="2" id="KW-1133">Transmembrane helix</keyword>
<dbReference type="GO" id="GO:0006620">
    <property type="term" value="P:post-translational protein targeting to endoplasmic reticulum membrane"/>
    <property type="evidence" value="ECO:0007669"/>
    <property type="project" value="TreeGrafter"/>
</dbReference>
<evidence type="ECO:0000256" key="2">
    <source>
        <dbReference type="SAM" id="Phobius"/>
    </source>
</evidence>
<dbReference type="EMBL" id="ASPP01014256">
    <property type="protein sequence ID" value="ETO18915.1"/>
    <property type="molecule type" value="Genomic_DNA"/>
</dbReference>
<protein>
    <recommendedName>
        <fullName evidence="5">Transmembrane protein</fullName>
    </recommendedName>
</protein>
<proteinExistence type="predicted"/>
<evidence type="ECO:0000256" key="1">
    <source>
        <dbReference type="SAM" id="MobiDB-lite"/>
    </source>
</evidence>
<evidence type="ECO:0000313" key="3">
    <source>
        <dbReference type="EMBL" id="ETO18915.1"/>
    </source>
</evidence>